<comment type="caution">
    <text evidence="2">The sequence shown here is derived from an EMBL/GenBank/DDBJ whole genome shotgun (WGS) entry which is preliminary data.</text>
</comment>
<feature type="region of interest" description="Disordered" evidence="1">
    <location>
        <begin position="1"/>
        <end position="24"/>
    </location>
</feature>
<protein>
    <submittedName>
        <fullName evidence="2">Unnamed protein product</fullName>
    </submittedName>
</protein>
<organism evidence="2 3">
    <name type="scientific">Phytophthora fragariaefolia</name>
    <dbReference type="NCBI Taxonomy" id="1490495"/>
    <lineage>
        <taxon>Eukaryota</taxon>
        <taxon>Sar</taxon>
        <taxon>Stramenopiles</taxon>
        <taxon>Oomycota</taxon>
        <taxon>Peronosporomycetes</taxon>
        <taxon>Peronosporales</taxon>
        <taxon>Peronosporaceae</taxon>
        <taxon>Phytophthora</taxon>
    </lineage>
</organism>
<feature type="compositionally biased region" description="Basic and acidic residues" evidence="1">
    <location>
        <begin position="14"/>
        <end position="24"/>
    </location>
</feature>
<reference evidence="2" key="1">
    <citation type="submission" date="2023-04" db="EMBL/GenBank/DDBJ databases">
        <title>Phytophthora fragariaefolia NBRC 109709.</title>
        <authorList>
            <person name="Ichikawa N."/>
            <person name="Sato H."/>
            <person name="Tonouchi N."/>
        </authorList>
    </citation>
    <scope>NUCLEOTIDE SEQUENCE</scope>
    <source>
        <strain evidence="2">NBRC 109709</strain>
    </source>
</reference>
<dbReference type="OrthoDB" id="127098at2759"/>
<sequence>MVAASKMTASKKRSSADTIEKDSQRGDAKEYLEVIDSLTTPLTNLNVIQDPAWLDEITILVTSNTDKAALTASATELFAKRNHVVACRWKIRIRDVHLHVELKMLYTMKKPIHLYLHILYSTDLLKFWITQTEMLYGGWPTVPLAECIPSPGRTRHGAEAINRPITQAKGINKLIIDLPFHPEYINVQLVDRSGNVLLADIWPPENNLEIEWITDNEGNHLHKKIFHYSIPIGIMKSQHDNSVTLTREFLPMQKKINMPLIWCLW</sequence>
<evidence type="ECO:0000313" key="2">
    <source>
        <dbReference type="EMBL" id="GMF15395.1"/>
    </source>
</evidence>
<accession>A0A9W6WS02</accession>
<dbReference type="AlphaFoldDB" id="A0A9W6WS02"/>
<gene>
    <name evidence="2" type="ORF">Pfra01_000041200</name>
</gene>
<proteinExistence type="predicted"/>
<keyword evidence="3" id="KW-1185">Reference proteome</keyword>
<evidence type="ECO:0000313" key="3">
    <source>
        <dbReference type="Proteomes" id="UP001165121"/>
    </source>
</evidence>
<dbReference type="EMBL" id="BSXT01000034">
    <property type="protein sequence ID" value="GMF15395.1"/>
    <property type="molecule type" value="Genomic_DNA"/>
</dbReference>
<name>A0A9W6WS02_9STRA</name>
<evidence type="ECO:0000256" key="1">
    <source>
        <dbReference type="SAM" id="MobiDB-lite"/>
    </source>
</evidence>
<dbReference type="Proteomes" id="UP001165121">
    <property type="component" value="Unassembled WGS sequence"/>
</dbReference>